<proteinExistence type="predicted"/>
<dbReference type="Proteomes" id="UP000644699">
    <property type="component" value="Unassembled WGS sequence"/>
</dbReference>
<dbReference type="RefSeq" id="WP_188911902.1">
    <property type="nucleotide sequence ID" value="NZ_BMIQ01000008.1"/>
</dbReference>
<name>A0A916ZXJ4_9HYPH</name>
<accession>A0A916ZXJ4</accession>
<sequence length="126" mass="14354">MLYSFFMLGPALETRYFPVVSKLHITEVDPVSKGISLVRVEFGKLRDCEYLGIAWYVGPEAGAFERVSMVPIRDQDDTSAPSRPVGVHRAGPWRVTIDAEQVRGKSYVKAYHRCHPFWVTTSDFYP</sequence>
<reference evidence="1" key="2">
    <citation type="submission" date="2020-09" db="EMBL/GenBank/DDBJ databases">
        <authorList>
            <person name="Sun Q."/>
            <person name="Zhou Y."/>
        </authorList>
    </citation>
    <scope>NUCLEOTIDE SEQUENCE</scope>
    <source>
        <strain evidence="1">CGMCC 1.15367</strain>
    </source>
</reference>
<comment type="caution">
    <text evidence="1">The sequence shown here is derived from an EMBL/GenBank/DDBJ whole genome shotgun (WGS) entry which is preliminary data.</text>
</comment>
<dbReference type="AlphaFoldDB" id="A0A916ZXJ4"/>
<organism evidence="1 2">
    <name type="scientific">Aureimonas endophytica</name>
    <dbReference type="NCBI Taxonomy" id="2027858"/>
    <lineage>
        <taxon>Bacteria</taxon>
        <taxon>Pseudomonadati</taxon>
        <taxon>Pseudomonadota</taxon>
        <taxon>Alphaproteobacteria</taxon>
        <taxon>Hyphomicrobiales</taxon>
        <taxon>Aurantimonadaceae</taxon>
        <taxon>Aureimonas</taxon>
    </lineage>
</organism>
<evidence type="ECO:0000313" key="2">
    <source>
        <dbReference type="Proteomes" id="UP000644699"/>
    </source>
</evidence>
<keyword evidence="2" id="KW-1185">Reference proteome</keyword>
<dbReference type="EMBL" id="BMIQ01000008">
    <property type="protein sequence ID" value="GGE18015.1"/>
    <property type="molecule type" value="Genomic_DNA"/>
</dbReference>
<evidence type="ECO:0000313" key="1">
    <source>
        <dbReference type="EMBL" id="GGE18015.1"/>
    </source>
</evidence>
<protein>
    <submittedName>
        <fullName evidence="1">Uncharacterized protein</fullName>
    </submittedName>
</protein>
<gene>
    <name evidence="1" type="ORF">GCM10011390_41480</name>
</gene>
<reference evidence="1" key="1">
    <citation type="journal article" date="2014" name="Int. J. Syst. Evol. Microbiol.">
        <title>Complete genome sequence of Corynebacterium casei LMG S-19264T (=DSM 44701T), isolated from a smear-ripened cheese.</title>
        <authorList>
            <consortium name="US DOE Joint Genome Institute (JGI-PGF)"/>
            <person name="Walter F."/>
            <person name="Albersmeier A."/>
            <person name="Kalinowski J."/>
            <person name="Ruckert C."/>
        </authorList>
    </citation>
    <scope>NUCLEOTIDE SEQUENCE</scope>
    <source>
        <strain evidence="1">CGMCC 1.15367</strain>
    </source>
</reference>